<evidence type="ECO:0000313" key="1">
    <source>
        <dbReference type="EMBL" id="PZW39200.1"/>
    </source>
</evidence>
<sequence length="61" mass="7351">MIRNHDLKQGLSNMPEYFTIDELVGRLLVLEKRQRDNIQGNQLVKISVQELDMEMEKWFKM</sequence>
<protein>
    <submittedName>
        <fullName evidence="1">Uncharacterized protein</fullName>
    </submittedName>
</protein>
<evidence type="ECO:0000313" key="2">
    <source>
        <dbReference type="Proteomes" id="UP000249542"/>
    </source>
</evidence>
<dbReference type="AlphaFoldDB" id="A0A2W7JUS3"/>
<comment type="caution">
    <text evidence="1">The sequence shown here is derived from an EMBL/GenBank/DDBJ whole genome shotgun (WGS) entry which is preliminary data.</text>
</comment>
<gene>
    <name evidence="1" type="ORF">LX95_02342</name>
</gene>
<name>A0A2W7JUS3_9FLAO</name>
<proteinExistence type="predicted"/>
<accession>A0A2W7JUS3</accession>
<keyword evidence="2" id="KW-1185">Reference proteome</keyword>
<dbReference type="Proteomes" id="UP000249542">
    <property type="component" value="Unassembled WGS sequence"/>
</dbReference>
<dbReference type="RefSeq" id="WP_111541619.1">
    <property type="nucleotide sequence ID" value="NZ_QKYV01000006.1"/>
</dbReference>
<organism evidence="1 2">
    <name type="scientific">Mesonia algae</name>
    <dbReference type="NCBI Taxonomy" id="213248"/>
    <lineage>
        <taxon>Bacteria</taxon>
        <taxon>Pseudomonadati</taxon>
        <taxon>Bacteroidota</taxon>
        <taxon>Flavobacteriia</taxon>
        <taxon>Flavobacteriales</taxon>
        <taxon>Flavobacteriaceae</taxon>
        <taxon>Mesonia</taxon>
    </lineage>
</organism>
<reference evidence="1 2" key="1">
    <citation type="submission" date="2018-06" db="EMBL/GenBank/DDBJ databases">
        <title>Genomic Encyclopedia of Archaeal and Bacterial Type Strains, Phase II (KMG-II): from individual species to whole genera.</title>
        <authorList>
            <person name="Goeker M."/>
        </authorList>
    </citation>
    <scope>NUCLEOTIDE SEQUENCE [LARGE SCALE GENOMIC DNA]</scope>
    <source>
        <strain evidence="1 2">DSM 15361</strain>
    </source>
</reference>
<dbReference type="EMBL" id="QKYV01000006">
    <property type="protein sequence ID" value="PZW39200.1"/>
    <property type="molecule type" value="Genomic_DNA"/>
</dbReference>